<keyword evidence="3" id="KW-1185">Reference proteome</keyword>
<evidence type="ECO:0000259" key="1">
    <source>
        <dbReference type="PROSITE" id="PS50042"/>
    </source>
</evidence>
<dbReference type="GO" id="GO:0003700">
    <property type="term" value="F:DNA-binding transcription factor activity"/>
    <property type="evidence" value="ECO:0007669"/>
    <property type="project" value="TreeGrafter"/>
</dbReference>
<organism evidence="2 3">
    <name type="scientific">Rhizobium tubonense</name>
    <dbReference type="NCBI Taxonomy" id="484088"/>
    <lineage>
        <taxon>Bacteria</taxon>
        <taxon>Pseudomonadati</taxon>
        <taxon>Pseudomonadota</taxon>
        <taxon>Alphaproteobacteria</taxon>
        <taxon>Hyphomicrobiales</taxon>
        <taxon>Rhizobiaceae</taxon>
        <taxon>Rhizobium/Agrobacterium group</taxon>
        <taxon>Rhizobium</taxon>
    </lineage>
</organism>
<dbReference type="Proteomes" id="UP000248925">
    <property type="component" value="Unassembled WGS sequence"/>
</dbReference>
<dbReference type="SUPFAM" id="SSF51206">
    <property type="entry name" value="cAMP-binding domain-like"/>
    <property type="match status" value="1"/>
</dbReference>
<proteinExistence type="predicted"/>
<dbReference type="InterPro" id="IPR050397">
    <property type="entry name" value="Env_Response_Regulators"/>
</dbReference>
<dbReference type="PANTHER" id="PTHR24567:SF68">
    <property type="entry name" value="DNA-BINDING TRANSCRIPTIONAL DUAL REGULATOR CRP"/>
    <property type="match status" value="1"/>
</dbReference>
<feature type="domain" description="Cyclic nucleotide-binding" evidence="1">
    <location>
        <begin position="15"/>
        <end position="118"/>
    </location>
</feature>
<dbReference type="OrthoDB" id="9807547at2"/>
<dbReference type="Gene3D" id="2.60.120.10">
    <property type="entry name" value="Jelly Rolls"/>
    <property type="match status" value="1"/>
</dbReference>
<dbReference type="GO" id="GO:0016301">
    <property type="term" value="F:kinase activity"/>
    <property type="evidence" value="ECO:0007669"/>
    <property type="project" value="UniProtKB-KW"/>
</dbReference>
<dbReference type="InterPro" id="IPR000595">
    <property type="entry name" value="cNMP-bd_dom"/>
</dbReference>
<comment type="caution">
    <text evidence="2">The sequence shown here is derived from an EMBL/GenBank/DDBJ whole genome shotgun (WGS) entry which is preliminary data.</text>
</comment>
<dbReference type="AlphaFoldDB" id="A0A2W4EC00"/>
<dbReference type="PROSITE" id="PS50042">
    <property type="entry name" value="CNMP_BINDING_3"/>
    <property type="match status" value="1"/>
</dbReference>
<evidence type="ECO:0000313" key="3">
    <source>
        <dbReference type="Proteomes" id="UP000248925"/>
    </source>
</evidence>
<sequence length="151" mass="16888">MALTDDIRLLSHLPLFQGMGDEQLRLIAFGADRRHIAAGQTLFREKSPAECAYVVTGGSFELTTLDQKGSSRVEAVVQPGTLLSELALVTLVERKYTAVALEDSDVIRITRSLFHRLIEEYPEAARLIESRVRDNFNTMAKQAAAMLYRFS</sequence>
<dbReference type="RefSeq" id="WP_111163023.1">
    <property type="nucleotide sequence ID" value="NZ_PCDP01000059.1"/>
</dbReference>
<dbReference type="Pfam" id="PF00027">
    <property type="entry name" value="cNMP_binding"/>
    <property type="match status" value="1"/>
</dbReference>
<keyword evidence="2" id="KW-0418">Kinase</keyword>
<dbReference type="PANTHER" id="PTHR24567">
    <property type="entry name" value="CRP FAMILY TRANSCRIPTIONAL REGULATORY PROTEIN"/>
    <property type="match status" value="1"/>
</dbReference>
<reference evidence="2 3" key="1">
    <citation type="journal article" date="2018" name="Sci. Rep.">
        <title>Rhizobium tumorigenes sp. nov., a novel plant tumorigenic bacterium isolated from cane gall tumors on thornless blackberry.</title>
        <authorList>
            <person name="Kuzmanovi N."/>
            <person name="Smalla K."/>
            <person name="Gronow S."/>
            <person name="PuBawska J."/>
        </authorList>
    </citation>
    <scope>NUCLEOTIDE SEQUENCE [LARGE SCALE GENOMIC DNA]</scope>
    <source>
        <strain evidence="2 3">CCBAU 85046</strain>
    </source>
</reference>
<dbReference type="GO" id="GO:0005829">
    <property type="term" value="C:cytosol"/>
    <property type="evidence" value="ECO:0007669"/>
    <property type="project" value="TreeGrafter"/>
</dbReference>
<name>A0A2W4EC00_9HYPH</name>
<accession>A0A2W4EC00</accession>
<dbReference type="InterPro" id="IPR014710">
    <property type="entry name" value="RmlC-like_jellyroll"/>
</dbReference>
<dbReference type="EMBL" id="PCDP01000059">
    <property type="protein sequence ID" value="PZM09643.1"/>
    <property type="molecule type" value="Genomic_DNA"/>
</dbReference>
<gene>
    <name evidence="2" type="ORF">CPY51_25510</name>
</gene>
<dbReference type="CDD" id="cd00038">
    <property type="entry name" value="CAP_ED"/>
    <property type="match status" value="1"/>
</dbReference>
<dbReference type="InterPro" id="IPR018490">
    <property type="entry name" value="cNMP-bd_dom_sf"/>
</dbReference>
<dbReference type="SMART" id="SM00100">
    <property type="entry name" value="cNMP"/>
    <property type="match status" value="1"/>
</dbReference>
<evidence type="ECO:0000313" key="2">
    <source>
        <dbReference type="EMBL" id="PZM09643.1"/>
    </source>
</evidence>
<protein>
    <submittedName>
        <fullName evidence="2">Protein kinase</fullName>
    </submittedName>
</protein>
<keyword evidence="2" id="KW-0808">Transferase</keyword>